<dbReference type="PROSITE" id="PS50097">
    <property type="entry name" value="BTB"/>
    <property type="match status" value="1"/>
</dbReference>
<gene>
    <name evidence="3" type="ORF">CERZMDRAFT_93563</name>
</gene>
<reference evidence="3" key="1">
    <citation type="journal article" date="2020" name="Stud. Mycol.">
        <title>101 Dothideomycetes genomes: a test case for predicting lifestyles and emergence of pathogens.</title>
        <authorList>
            <person name="Haridas S."/>
            <person name="Albert R."/>
            <person name="Binder M."/>
            <person name="Bloem J."/>
            <person name="Labutti K."/>
            <person name="Salamov A."/>
            <person name="Andreopoulos B."/>
            <person name="Baker S."/>
            <person name="Barry K."/>
            <person name="Bills G."/>
            <person name="Bluhm B."/>
            <person name="Cannon C."/>
            <person name="Castanera R."/>
            <person name="Culley D."/>
            <person name="Daum C."/>
            <person name="Ezra D."/>
            <person name="Gonzalez J."/>
            <person name="Henrissat B."/>
            <person name="Kuo A."/>
            <person name="Liang C."/>
            <person name="Lipzen A."/>
            <person name="Lutzoni F."/>
            <person name="Magnuson J."/>
            <person name="Mondo S."/>
            <person name="Nolan M."/>
            <person name="Ohm R."/>
            <person name="Pangilinan J."/>
            <person name="Park H.-J."/>
            <person name="Ramirez L."/>
            <person name="Alfaro M."/>
            <person name="Sun H."/>
            <person name="Tritt A."/>
            <person name="Yoshinaga Y."/>
            <person name="Zwiers L.-H."/>
            <person name="Turgeon B."/>
            <person name="Goodwin S."/>
            <person name="Spatafora J."/>
            <person name="Crous P."/>
            <person name="Grigoriev I."/>
        </authorList>
    </citation>
    <scope>NUCLEOTIDE SEQUENCE</scope>
    <source>
        <strain evidence="3">SCOH1-5</strain>
    </source>
</reference>
<dbReference type="InterPro" id="IPR011333">
    <property type="entry name" value="SKP1/BTB/POZ_sf"/>
</dbReference>
<dbReference type="EMBL" id="ML992664">
    <property type="protein sequence ID" value="KAF2216267.1"/>
    <property type="molecule type" value="Genomic_DNA"/>
</dbReference>
<feature type="coiled-coil region" evidence="1">
    <location>
        <begin position="231"/>
        <end position="300"/>
    </location>
</feature>
<dbReference type="Gene3D" id="3.30.710.10">
    <property type="entry name" value="Potassium Channel Kv1.1, Chain A"/>
    <property type="match status" value="1"/>
</dbReference>
<keyword evidence="4" id="KW-1185">Reference proteome</keyword>
<dbReference type="OrthoDB" id="3648668at2759"/>
<dbReference type="AlphaFoldDB" id="A0A6A6FS48"/>
<evidence type="ECO:0000313" key="4">
    <source>
        <dbReference type="Proteomes" id="UP000799539"/>
    </source>
</evidence>
<dbReference type="SUPFAM" id="SSF54695">
    <property type="entry name" value="POZ domain"/>
    <property type="match status" value="1"/>
</dbReference>
<evidence type="ECO:0000256" key="1">
    <source>
        <dbReference type="SAM" id="Coils"/>
    </source>
</evidence>
<protein>
    <recommendedName>
        <fullName evidence="2">BTB domain-containing protein</fullName>
    </recommendedName>
</protein>
<accession>A0A6A6FS48</accession>
<proteinExistence type="predicted"/>
<evidence type="ECO:0000259" key="2">
    <source>
        <dbReference type="PROSITE" id="PS50097"/>
    </source>
</evidence>
<sequence>MARGKTFSNPYLAADYADLEIHCDGATFFAHRAAACARSKVLEAESKAGLASEGKTVFEHQVFDAVTIDCLLQYIYTDGYKLPRADDQEAGEAGAPISVEGEEGCDIYELAAHVYVYAAADLYDINPLKALAATKFIDAAKPVKENDKSSFLDLVARIAKHTMPGEESVLRTKVLKMALQQKKQLLQDEAFVELLFGRKDPDDFVPRCICGAIVEYEAAAIRERTGHQSEMETSKIELGSLQADRDEIRQKLSCEQRELKNFRSTCEQALRTRDAALAELATLRKDHDTARQQLSDNELQLSDVRSQLSAANTRVRGAQIVLDKKIQSFDRIRSCRHCGESPFDYTIDEDQNARCSACSTRHFSRM</sequence>
<dbReference type="InterPro" id="IPR000210">
    <property type="entry name" value="BTB/POZ_dom"/>
</dbReference>
<organism evidence="3 4">
    <name type="scientific">Cercospora zeae-maydis SCOH1-5</name>
    <dbReference type="NCBI Taxonomy" id="717836"/>
    <lineage>
        <taxon>Eukaryota</taxon>
        <taxon>Fungi</taxon>
        <taxon>Dikarya</taxon>
        <taxon>Ascomycota</taxon>
        <taxon>Pezizomycotina</taxon>
        <taxon>Dothideomycetes</taxon>
        <taxon>Dothideomycetidae</taxon>
        <taxon>Mycosphaerellales</taxon>
        <taxon>Mycosphaerellaceae</taxon>
        <taxon>Cercospora</taxon>
    </lineage>
</organism>
<dbReference type="Pfam" id="PF00651">
    <property type="entry name" value="BTB"/>
    <property type="match status" value="1"/>
</dbReference>
<feature type="domain" description="BTB" evidence="2">
    <location>
        <begin position="17"/>
        <end position="84"/>
    </location>
</feature>
<dbReference type="Proteomes" id="UP000799539">
    <property type="component" value="Unassembled WGS sequence"/>
</dbReference>
<name>A0A6A6FS48_9PEZI</name>
<dbReference type="PANTHER" id="PTHR47843">
    <property type="entry name" value="BTB DOMAIN-CONTAINING PROTEIN-RELATED"/>
    <property type="match status" value="1"/>
</dbReference>
<keyword evidence="1" id="KW-0175">Coiled coil</keyword>
<evidence type="ECO:0000313" key="3">
    <source>
        <dbReference type="EMBL" id="KAF2216267.1"/>
    </source>
</evidence>
<dbReference type="PANTHER" id="PTHR47843:SF5">
    <property type="entry name" value="BTB_POZ DOMAIN PROTEIN"/>
    <property type="match status" value="1"/>
</dbReference>
<dbReference type="CDD" id="cd18186">
    <property type="entry name" value="BTB_POZ_ZBTB_KLHL-like"/>
    <property type="match status" value="1"/>
</dbReference>